<keyword evidence="15" id="KW-1185">Reference proteome</keyword>
<feature type="binding site" evidence="13">
    <location>
        <position position="238"/>
    </location>
    <ligand>
        <name>Zn(2+)</name>
        <dbReference type="ChEBI" id="CHEBI:29105"/>
        <label>1</label>
    </ligand>
</feature>
<evidence type="ECO:0000256" key="4">
    <source>
        <dbReference type="ARBA" id="ARBA00022670"/>
    </source>
</evidence>
<feature type="binding site" evidence="13">
    <location>
        <position position="223"/>
    </location>
    <ligand>
        <name>Zn(2+)</name>
        <dbReference type="ChEBI" id="CHEBI:29105"/>
        <label>1</label>
    </ligand>
</feature>
<dbReference type="EMBL" id="PGOL01003346">
    <property type="protein sequence ID" value="PKI41559.1"/>
    <property type="molecule type" value="Genomic_DNA"/>
</dbReference>
<dbReference type="GO" id="GO:0030198">
    <property type="term" value="P:extracellular matrix organization"/>
    <property type="evidence" value="ECO:0007669"/>
    <property type="project" value="TreeGrafter"/>
</dbReference>
<dbReference type="STRING" id="22663.A0A2I0IC30"/>
<dbReference type="OrthoDB" id="406838at2759"/>
<dbReference type="AlphaFoldDB" id="A0A2I0IC30"/>
<dbReference type="GO" id="GO:0008270">
    <property type="term" value="F:zinc ion binding"/>
    <property type="evidence" value="ECO:0007669"/>
    <property type="project" value="InterPro"/>
</dbReference>
<keyword evidence="9" id="KW-0482">Metalloprotease</keyword>
<accession>A0A2I0IC30</accession>
<dbReference type="Gene3D" id="3.40.390.10">
    <property type="entry name" value="Collagenase (Catalytic Domain)"/>
    <property type="match status" value="1"/>
</dbReference>
<feature type="binding site" evidence="13">
    <location>
        <position position="248"/>
    </location>
    <ligand>
        <name>Zn(2+)</name>
        <dbReference type="ChEBI" id="CHEBI:29105"/>
        <label>1</label>
    </ligand>
</feature>
<evidence type="ECO:0000256" key="5">
    <source>
        <dbReference type="ARBA" id="ARBA00022723"/>
    </source>
</evidence>
<feature type="binding site" evidence="13">
    <location>
        <position position="253"/>
    </location>
    <ligand>
        <name>Ca(2+)</name>
        <dbReference type="ChEBI" id="CHEBI:29108"/>
        <label>1</label>
    </ligand>
</feature>
<evidence type="ECO:0000256" key="12">
    <source>
        <dbReference type="PIRSR" id="PIRSR621190-1"/>
    </source>
</evidence>
<keyword evidence="13" id="KW-0106">Calcium</keyword>
<dbReference type="InterPro" id="IPR002477">
    <property type="entry name" value="Peptidoglycan-bd-like"/>
</dbReference>
<dbReference type="GeneID" id="116205858"/>
<evidence type="ECO:0000256" key="6">
    <source>
        <dbReference type="ARBA" id="ARBA00022729"/>
    </source>
</evidence>
<feature type="binding site" description="in inhibited form" evidence="13">
    <location>
        <position position="128"/>
    </location>
    <ligand>
        <name>Zn(2+)</name>
        <dbReference type="ChEBI" id="CHEBI:29105"/>
        <label>2</label>
        <note>catalytic</note>
    </ligand>
</feature>
<dbReference type="GO" id="GO:0005886">
    <property type="term" value="C:plasma membrane"/>
    <property type="evidence" value="ECO:0007669"/>
    <property type="project" value="UniProtKB-SubCell"/>
</dbReference>
<dbReference type="GO" id="GO:0006508">
    <property type="term" value="P:proteolysis"/>
    <property type="evidence" value="ECO:0007669"/>
    <property type="project" value="UniProtKB-KW"/>
</dbReference>
<evidence type="ECO:0000256" key="7">
    <source>
        <dbReference type="ARBA" id="ARBA00022801"/>
    </source>
</evidence>
<evidence type="ECO:0000256" key="8">
    <source>
        <dbReference type="ARBA" id="ARBA00022833"/>
    </source>
</evidence>
<dbReference type="FunFam" id="3.40.390.10:FF:000018">
    <property type="entry name" value="Metalloendoproteinase 1"/>
    <property type="match status" value="1"/>
</dbReference>
<dbReference type="GO" id="GO:0098552">
    <property type="term" value="C:side of membrane"/>
    <property type="evidence" value="ECO:0007669"/>
    <property type="project" value="UniProtKB-KW"/>
</dbReference>
<dbReference type="Pfam" id="PF00413">
    <property type="entry name" value="Peptidase_M10"/>
    <property type="match status" value="1"/>
</dbReference>
<dbReference type="PANTHER" id="PTHR10201">
    <property type="entry name" value="MATRIX METALLOPROTEINASE"/>
    <property type="match status" value="1"/>
</dbReference>
<organism evidence="14 15">
    <name type="scientific">Punica granatum</name>
    <name type="common">Pomegranate</name>
    <dbReference type="NCBI Taxonomy" id="22663"/>
    <lineage>
        <taxon>Eukaryota</taxon>
        <taxon>Viridiplantae</taxon>
        <taxon>Streptophyta</taxon>
        <taxon>Embryophyta</taxon>
        <taxon>Tracheophyta</taxon>
        <taxon>Spermatophyta</taxon>
        <taxon>Magnoliopsida</taxon>
        <taxon>eudicotyledons</taxon>
        <taxon>Gunneridae</taxon>
        <taxon>Pentapetalae</taxon>
        <taxon>rosids</taxon>
        <taxon>malvids</taxon>
        <taxon>Myrtales</taxon>
        <taxon>Lythraceae</taxon>
        <taxon>Punica</taxon>
    </lineage>
</organism>
<evidence type="ECO:0000256" key="3">
    <source>
        <dbReference type="ARBA" id="ARBA00022622"/>
    </source>
</evidence>
<evidence type="ECO:0000256" key="13">
    <source>
        <dbReference type="PIRSR" id="PIRSR621190-2"/>
    </source>
</evidence>
<dbReference type="GO" id="GO:0030574">
    <property type="term" value="P:collagen catabolic process"/>
    <property type="evidence" value="ECO:0007669"/>
    <property type="project" value="TreeGrafter"/>
</dbReference>
<keyword evidence="5 13" id="KW-0479">Metal-binding</keyword>
<keyword evidence="7" id="KW-0378">Hydrolase</keyword>
<evidence type="ECO:0000256" key="9">
    <source>
        <dbReference type="ARBA" id="ARBA00023049"/>
    </source>
</evidence>
<feature type="binding site" evidence="13">
    <location>
        <position position="276"/>
    </location>
    <ligand>
        <name>Zn(2+)</name>
        <dbReference type="ChEBI" id="CHEBI:29105"/>
        <label>2</label>
        <note>catalytic</note>
    </ligand>
</feature>
<evidence type="ECO:0000313" key="14">
    <source>
        <dbReference type="EMBL" id="PKI41559.1"/>
    </source>
</evidence>
<protein>
    <submittedName>
        <fullName evidence="14">Uncharacterized protein</fullName>
    </submittedName>
</protein>
<dbReference type="Pfam" id="PF01471">
    <property type="entry name" value="PG_binding_1"/>
    <property type="match status" value="1"/>
</dbReference>
<dbReference type="PANTHER" id="PTHR10201:SF321">
    <property type="entry name" value="METALLOENDOPROTEINASE 4-MMP"/>
    <property type="match status" value="1"/>
</dbReference>
<dbReference type="GO" id="GO:0031012">
    <property type="term" value="C:extracellular matrix"/>
    <property type="evidence" value="ECO:0007669"/>
    <property type="project" value="InterPro"/>
</dbReference>
<feature type="binding site" evidence="13">
    <location>
        <position position="213"/>
    </location>
    <ligand>
        <name>Ca(2+)</name>
        <dbReference type="ChEBI" id="CHEBI:29108"/>
        <label>2</label>
    </ligand>
</feature>
<evidence type="ECO:0000256" key="10">
    <source>
        <dbReference type="ARBA" id="ARBA00023145"/>
    </source>
</evidence>
<keyword evidence="3" id="KW-0336">GPI-anchor</keyword>
<feature type="binding site" evidence="13">
    <location>
        <position position="231"/>
    </location>
    <ligand>
        <name>Ca(2+)</name>
        <dbReference type="ChEBI" id="CHEBI:29108"/>
        <label>3</label>
    </ligand>
</feature>
<feature type="binding site" evidence="13">
    <location>
        <position position="280"/>
    </location>
    <ligand>
        <name>Zn(2+)</name>
        <dbReference type="ChEBI" id="CHEBI:29105"/>
        <label>2</label>
        <note>catalytic</note>
    </ligand>
</feature>
<feature type="active site" evidence="12">
    <location>
        <position position="277"/>
    </location>
</feature>
<feature type="binding site" evidence="13">
    <location>
        <position position="253"/>
    </location>
    <ligand>
        <name>Ca(2+)</name>
        <dbReference type="ChEBI" id="CHEBI:29108"/>
        <label>3</label>
    </ligand>
</feature>
<dbReference type="InterPro" id="IPR001818">
    <property type="entry name" value="Pept_M10_metallopeptidase"/>
</dbReference>
<keyword evidence="3" id="KW-0449">Lipoprotein</keyword>
<dbReference type="InterPro" id="IPR036365">
    <property type="entry name" value="PGBD-like_sf"/>
</dbReference>
<keyword evidence="3" id="KW-0472">Membrane</keyword>
<sequence>MLPLSQQISSFFIFLSIILCLPYCFPARKVRDPEGKVKNIEIDSANLQRHSFSRLTHAGQGSRISGMSELKRYFHRFGYLPPQSGSNFTDEFDAELESAVATYQMRLGLQITRQLDPDTVLSLMSPRCGMKDKFPSSVHKKLFHVTRHYTFFQGMPRWERPQPVRLTYGFSPYHVIDKLSLDDVRAAFDRAFERWAQVIPVEFEESLDYETADVRIAFYLGDHGDGEPFDGVLGILGHSFSPEDGRLHLDGAEMWAVDFGTEPAPKAVDLESVATHEIGHILGLGHSSVKEAVMYPVLKPRTTKHDLALDDVEGVQTLYGSNPNYKLNSLSRQSETASNTAVSQWAMVPTELSVTISALVFALLGSSW</sequence>
<feature type="binding site" evidence="13">
    <location>
        <position position="250"/>
    </location>
    <ligand>
        <name>Ca(2+)</name>
        <dbReference type="ChEBI" id="CHEBI:29108"/>
        <label>3</label>
    </ligand>
</feature>
<comment type="similarity">
    <text evidence="2">Belongs to the peptidase M10A family. Matrix metalloproteinases (MMPs) subfamily.</text>
</comment>
<gene>
    <name evidence="14" type="ORF">CRG98_038070</name>
</gene>
<feature type="binding site" evidence="13">
    <location>
        <position position="225"/>
    </location>
    <ligand>
        <name>Zn(2+)</name>
        <dbReference type="ChEBI" id="CHEBI:29105"/>
        <label>1</label>
    </ligand>
</feature>
<proteinExistence type="inferred from homology"/>
<comment type="caution">
    <text evidence="14">The sequence shown here is derived from an EMBL/GenBank/DDBJ whole genome shotgun (WGS) entry which is preliminary data.</text>
</comment>
<comment type="subcellular location">
    <subcellularLocation>
        <location evidence="1">Cell membrane</location>
        <topology evidence="1">Lipid-anchor</topology>
        <topology evidence="1">GPI-anchor</topology>
        <orientation evidence="1">Extracellular side</orientation>
    </subcellularLocation>
</comment>
<keyword evidence="11" id="KW-0325">Glycoprotein</keyword>
<dbReference type="CDD" id="cd04278">
    <property type="entry name" value="ZnMc_MMP"/>
    <property type="match status" value="1"/>
</dbReference>
<dbReference type="InterPro" id="IPR021190">
    <property type="entry name" value="Pept_M10A"/>
</dbReference>
<dbReference type="InterPro" id="IPR006026">
    <property type="entry name" value="Peptidase_Metallo"/>
</dbReference>
<dbReference type="SUPFAM" id="SSF47090">
    <property type="entry name" value="PGBD-like"/>
    <property type="match status" value="1"/>
</dbReference>
<dbReference type="SUPFAM" id="SSF55486">
    <property type="entry name" value="Metalloproteases ('zincins'), catalytic domain"/>
    <property type="match status" value="1"/>
</dbReference>
<feature type="binding site" evidence="13">
    <location>
        <position position="286"/>
    </location>
    <ligand>
        <name>Zn(2+)</name>
        <dbReference type="ChEBI" id="CHEBI:29105"/>
        <label>2</label>
        <note>catalytic</note>
    </ligand>
</feature>
<keyword evidence="6" id="KW-0732">Signal</keyword>
<comment type="cofactor">
    <cofactor evidence="13">
        <name>Ca(2+)</name>
        <dbReference type="ChEBI" id="CHEBI:29108"/>
    </cofactor>
    <text evidence="13">Can bind about 5 Ca(2+) ions per subunit.</text>
</comment>
<feature type="binding site" evidence="13">
    <location>
        <position position="294"/>
    </location>
    <ligand>
        <name>Zn(2+)</name>
        <dbReference type="ChEBI" id="CHEBI:29105"/>
        <label>2</label>
        <note>catalytic</note>
    </ligand>
</feature>
<evidence type="ECO:0000313" key="15">
    <source>
        <dbReference type="Proteomes" id="UP000233551"/>
    </source>
</evidence>
<dbReference type="InterPro" id="IPR024079">
    <property type="entry name" value="MetalloPept_cat_dom_sf"/>
</dbReference>
<keyword evidence="4" id="KW-0645">Protease</keyword>
<reference evidence="14 15" key="1">
    <citation type="submission" date="2017-11" db="EMBL/GenBank/DDBJ databases">
        <title>De-novo sequencing of pomegranate (Punica granatum L.) genome.</title>
        <authorList>
            <person name="Akparov Z."/>
            <person name="Amiraslanov A."/>
            <person name="Hajiyeva S."/>
            <person name="Abbasov M."/>
            <person name="Kaur K."/>
            <person name="Hamwieh A."/>
            <person name="Solovyev V."/>
            <person name="Salamov A."/>
            <person name="Braich B."/>
            <person name="Kosarev P."/>
            <person name="Mahmoud A."/>
            <person name="Hajiyev E."/>
            <person name="Babayeva S."/>
            <person name="Izzatullayeva V."/>
            <person name="Mammadov A."/>
            <person name="Mammadov A."/>
            <person name="Sharifova S."/>
            <person name="Ojaghi J."/>
            <person name="Eynullazada K."/>
            <person name="Bayramov B."/>
            <person name="Abdulazimova A."/>
            <person name="Shahmuradov I."/>
        </authorList>
    </citation>
    <scope>NUCLEOTIDE SEQUENCE [LARGE SCALE GENOMIC DNA]</scope>
    <source>
        <strain evidence="15">cv. AG2017</strain>
        <tissue evidence="14">Leaf</tissue>
    </source>
</reference>
<keyword evidence="10" id="KW-0865">Zymogen</keyword>
<dbReference type="PRINTS" id="PR00138">
    <property type="entry name" value="MATRIXIN"/>
</dbReference>
<dbReference type="GO" id="GO:0004222">
    <property type="term" value="F:metalloendopeptidase activity"/>
    <property type="evidence" value="ECO:0007669"/>
    <property type="project" value="InterPro"/>
</dbReference>
<evidence type="ECO:0000256" key="11">
    <source>
        <dbReference type="ARBA" id="ARBA00023180"/>
    </source>
</evidence>
<evidence type="ECO:0000256" key="1">
    <source>
        <dbReference type="ARBA" id="ARBA00004471"/>
    </source>
</evidence>
<evidence type="ECO:0000256" key="2">
    <source>
        <dbReference type="ARBA" id="ARBA00009614"/>
    </source>
</evidence>
<dbReference type="InterPro" id="IPR033739">
    <property type="entry name" value="M10A_MMP"/>
</dbReference>
<comment type="cofactor">
    <cofactor evidence="13">
        <name>Zn(2+)</name>
        <dbReference type="ChEBI" id="CHEBI:29105"/>
    </cofactor>
    <text evidence="13">Binds 2 Zn(2+) ions per subunit.</text>
</comment>
<feature type="binding site" evidence="13">
    <location>
        <position position="230"/>
    </location>
    <ligand>
        <name>Ca(2+)</name>
        <dbReference type="ChEBI" id="CHEBI:29108"/>
        <label>3</label>
    </ligand>
</feature>
<name>A0A2I0IC30_PUNGR</name>
<dbReference type="SMART" id="SM00235">
    <property type="entry name" value="ZnMc"/>
    <property type="match status" value="1"/>
</dbReference>
<dbReference type="Proteomes" id="UP000233551">
    <property type="component" value="Unassembled WGS sequence"/>
</dbReference>
<keyword evidence="8 13" id="KW-0862">Zinc</keyword>